<protein>
    <submittedName>
        <fullName evidence="8">PDZ domain-containing protein</fullName>
    </submittedName>
</protein>
<dbReference type="NCBIfam" id="TIGR00225">
    <property type="entry name" value="prc"/>
    <property type="match status" value="1"/>
</dbReference>
<evidence type="ECO:0000313" key="8">
    <source>
        <dbReference type="EMBL" id="MXQ52810.1"/>
    </source>
</evidence>
<dbReference type="PANTHER" id="PTHR32060:SF30">
    <property type="entry name" value="CARBOXY-TERMINAL PROCESSING PROTEASE CTPA"/>
    <property type="match status" value="1"/>
</dbReference>
<dbReference type="GO" id="GO:0008236">
    <property type="term" value="F:serine-type peptidase activity"/>
    <property type="evidence" value="ECO:0007669"/>
    <property type="project" value="UniProtKB-KW"/>
</dbReference>
<keyword evidence="3 5" id="KW-0378">Hydrolase</keyword>
<comment type="similarity">
    <text evidence="1 5">Belongs to the peptidase S41A family.</text>
</comment>
<accession>A0A6I4VSM0</accession>
<reference evidence="8 9" key="1">
    <citation type="submission" date="2019-12" db="EMBL/GenBank/DDBJ databases">
        <title>Whole-genome analyses of novel actinobacteria.</title>
        <authorList>
            <person name="Sahin N."/>
            <person name="Saygin H."/>
        </authorList>
    </citation>
    <scope>NUCLEOTIDE SEQUENCE [LARGE SCALE GENOMIC DNA]</scope>
    <source>
        <strain evidence="8 9">KC615</strain>
    </source>
</reference>
<dbReference type="GO" id="GO:0006508">
    <property type="term" value="P:proteolysis"/>
    <property type="evidence" value="ECO:0007669"/>
    <property type="project" value="UniProtKB-KW"/>
</dbReference>
<keyword evidence="9" id="KW-1185">Reference proteome</keyword>
<dbReference type="SUPFAM" id="SSF47090">
    <property type="entry name" value="PGBD-like"/>
    <property type="match status" value="1"/>
</dbReference>
<evidence type="ECO:0000313" key="9">
    <source>
        <dbReference type="Proteomes" id="UP000430692"/>
    </source>
</evidence>
<dbReference type="Pfam" id="PF22694">
    <property type="entry name" value="CtpB_N-like"/>
    <property type="match status" value="1"/>
</dbReference>
<dbReference type="Gene3D" id="2.30.42.10">
    <property type="match status" value="1"/>
</dbReference>
<proteinExistence type="inferred from homology"/>
<dbReference type="GO" id="GO:0007165">
    <property type="term" value="P:signal transduction"/>
    <property type="evidence" value="ECO:0007669"/>
    <property type="project" value="TreeGrafter"/>
</dbReference>
<dbReference type="InterPro" id="IPR036366">
    <property type="entry name" value="PGBDSf"/>
</dbReference>
<dbReference type="InterPro" id="IPR002477">
    <property type="entry name" value="Peptidoglycan-bd-like"/>
</dbReference>
<keyword evidence="6" id="KW-1133">Transmembrane helix</keyword>
<evidence type="ECO:0000256" key="5">
    <source>
        <dbReference type="RuleBase" id="RU004404"/>
    </source>
</evidence>
<dbReference type="InterPro" id="IPR036034">
    <property type="entry name" value="PDZ_sf"/>
</dbReference>
<dbReference type="SMART" id="SM00228">
    <property type="entry name" value="PDZ"/>
    <property type="match status" value="1"/>
</dbReference>
<gene>
    <name evidence="8" type="ORF">GSM42_03500</name>
</gene>
<feature type="transmembrane region" description="Helical" evidence="6">
    <location>
        <begin position="7"/>
        <end position="28"/>
    </location>
</feature>
<dbReference type="PROSITE" id="PS50106">
    <property type="entry name" value="PDZ"/>
    <property type="match status" value="1"/>
</dbReference>
<dbReference type="Gene3D" id="1.10.101.10">
    <property type="entry name" value="PGBD-like superfamily/PGBD"/>
    <property type="match status" value="1"/>
</dbReference>
<dbReference type="InterPro" id="IPR005151">
    <property type="entry name" value="Tail-specific_protease"/>
</dbReference>
<dbReference type="InterPro" id="IPR055210">
    <property type="entry name" value="CtpA/B_N"/>
</dbReference>
<dbReference type="SUPFAM" id="SSF50156">
    <property type="entry name" value="PDZ domain-like"/>
    <property type="match status" value="1"/>
</dbReference>
<dbReference type="InterPro" id="IPR004447">
    <property type="entry name" value="Peptidase_S41A"/>
</dbReference>
<dbReference type="CDD" id="cd07560">
    <property type="entry name" value="Peptidase_S41_CPP"/>
    <property type="match status" value="1"/>
</dbReference>
<keyword evidence="4 5" id="KW-0720">Serine protease</keyword>
<evidence type="ECO:0000256" key="3">
    <source>
        <dbReference type="ARBA" id="ARBA00022801"/>
    </source>
</evidence>
<sequence length="481" mass="52282">MTFRSRTVALMVIAGMALGSLLTALFFMNDETEKAPSQVTSESQAYKNYEEKLKKTFDTIRQNYVRNITDQALMDGALRGMIAALGDPHSEYMNPQEAKQFLSSIMNSSFSGIGAGVVLKEGQVTIESIVKDSPAEHAGLQVNDQIRKVDGKSIVGLTLNEAVAKIRGPKGSKVTLEVVRNGGAPFAVTAVRKEIPQKTVSNKMMDNHIGYIGISQFSQTTDKEFFTSIAQLEKQNMKGLVIDLRGNPGGLLSVVVKMCEQLLPEGKLIVSTQDKAGNKSVYRAKATKVKSYPITLLVDNSSASAAEIMAAAFQQSGGYTVIGQKTYGKGSVQSSVEFSDGSNIKLTIAKWLTPNGTWIDQHGGTKGLSPNIEVQPFTFTQANLPEGKKTWKQDSNGTDVKNMQLILDALGLKPGRTDGYFDVQTESALKNFQKSNNIPVNGQLDPKTANALATAYQNVLRDPKNDKQLQTAIQFLEHISE</sequence>
<dbReference type="SMART" id="SM00245">
    <property type="entry name" value="TSPc"/>
    <property type="match status" value="1"/>
</dbReference>
<dbReference type="GO" id="GO:0004175">
    <property type="term" value="F:endopeptidase activity"/>
    <property type="evidence" value="ECO:0007669"/>
    <property type="project" value="TreeGrafter"/>
</dbReference>
<name>A0A6I4VSM0_9BACL</name>
<dbReference type="Gene3D" id="3.30.750.44">
    <property type="match status" value="1"/>
</dbReference>
<dbReference type="InterPro" id="IPR041489">
    <property type="entry name" value="PDZ_6"/>
</dbReference>
<dbReference type="AlphaFoldDB" id="A0A6I4VSM0"/>
<dbReference type="PANTHER" id="PTHR32060">
    <property type="entry name" value="TAIL-SPECIFIC PROTEASE"/>
    <property type="match status" value="1"/>
</dbReference>
<keyword evidence="6" id="KW-0812">Transmembrane</keyword>
<dbReference type="InterPro" id="IPR001478">
    <property type="entry name" value="PDZ"/>
</dbReference>
<dbReference type="InterPro" id="IPR036365">
    <property type="entry name" value="PGBD-like_sf"/>
</dbReference>
<keyword evidence="6" id="KW-0472">Membrane</keyword>
<evidence type="ECO:0000256" key="6">
    <source>
        <dbReference type="SAM" id="Phobius"/>
    </source>
</evidence>
<evidence type="ECO:0000259" key="7">
    <source>
        <dbReference type="PROSITE" id="PS50106"/>
    </source>
</evidence>
<dbReference type="Proteomes" id="UP000430692">
    <property type="component" value="Unassembled WGS sequence"/>
</dbReference>
<organism evidence="8 9">
    <name type="scientific">Shimazuella alba</name>
    <dbReference type="NCBI Taxonomy" id="2690964"/>
    <lineage>
        <taxon>Bacteria</taxon>
        <taxon>Bacillati</taxon>
        <taxon>Bacillota</taxon>
        <taxon>Bacilli</taxon>
        <taxon>Bacillales</taxon>
        <taxon>Thermoactinomycetaceae</taxon>
        <taxon>Shimazuella</taxon>
    </lineage>
</organism>
<dbReference type="SUPFAM" id="SSF52096">
    <property type="entry name" value="ClpP/crotonase"/>
    <property type="match status" value="1"/>
</dbReference>
<comment type="caution">
    <text evidence="8">The sequence shown here is derived from an EMBL/GenBank/DDBJ whole genome shotgun (WGS) entry which is preliminary data.</text>
</comment>
<dbReference type="RefSeq" id="WP_160800082.1">
    <property type="nucleotide sequence ID" value="NZ_WUUL01000002.1"/>
</dbReference>
<dbReference type="InterPro" id="IPR029045">
    <property type="entry name" value="ClpP/crotonase-like_dom_sf"/>
</dbReference>
<dbReference type="Gene3D" id="3.90.226.10">
    <property type="entry name" value="2-enoyl-CoA Hydratase, Chain A, domain 1"/>
    <property type="match status" value="1"/>
</dbReference>
<dbReference type="EMBL" id="WUUL01000002">
    <property type="protein sequence ID" value="MXQ52810.1"/>
    <property type="molecule type" value="Genomic_DNA"/>
</dbReference>
<dbReference type="CDD" id="cd06782">
    <property type="entry name" value="cpPDZ_CPP-like"/>
    <property type="match status" value="1"/>
</dbReference>
<evidence type="ECO:0000256" key="4">
    <source>
        <dbReference type="ARBA" id="ARBA00022825"/>
    </source>
</evidence>
<evidence type="ECO:0000256" key="2">
    <source>
        <dbReference type="ARBA" id="ARBA00022670"/>
    </source>
</evidence>
<keyword evidence="2 5" id="KW-0645">Protease</keyword>
<dbReference type="GO" id="GO:0030288">
    <property type="term" value="C:outer membrane-bounded periplasmic space"/>
    <property type="evidence" value="ECO:0007669"/>
    <property type="project" value="TreeGrafter"/>
</dbReference>
<evidence type="ECO:0000256" key="1">
    <source>
        <dbReference type="ARBA" id="ARBA00009179"/>
    </source>
</evidence>
<dbReference type="Pfam" id="PF01471">
    <property type="entry name" value="PG_binding_1"/>
    <property type="match status" value="1"/>
</dbReference>
<dbReference type="Pfam" id="PF17820">
    <property type="entry name" value="PDZ_6"/>
    <property type="match status" value="1"/>
</dbReference>
<dbReference type="Pfam" id="PF03572">
    <property type="entry name" value="Peptidase_S41"/>
    <property type="match status" value="1"/>
</dbReference>
<feature type="domain" description="PDZ" evidence="7">
    <location>
        <begin position="102"/>
        <end position="167"/>
    </location>
</feature>